<name>B6BVV2_9PROT</name>
<keyword evidence="2" id="KW-1185">Reference proteome</keyword>
<reference evidence="2" key="1">
    <citation type="journal article" date="2012" name="Stand. Genomic Sci.">
        <title>Genome sequence of strain HIMB624, a cultured representative from the OM43 clade of marine Betaproteobacteria.</title>
        <authorList>
            <person name="Huggett M.J."/>
            <person name="Hayakawa D.H."/>
            <person name="Rappe M.S."/>
        </authorList>
    </citation>
    <scope>NUCLEOTIDE SEQUENCE [LARGE SCALE GENOMIC DNA]</scope>
    <source>
        <strain evidence="2">KB13</strain>
    </source>
</reference>
<protein>
    <submittedName>
        <fullName evidence="1">Uncharacterized protein</fullName>
    </submittedName>
</protein>
<accession>B6BVV2</accession>
<proteinExistence type="predicted"/>
<dbReference type="AlphaFoldDB" id="B6BVV2"/>
<dbReference type="EMBL" id="DS995299">
    <property type="protein sequence ID" value="EDZ64074.1"/>
    <property type="molecule type" value="Genomic_DNA"/>
</dbReference>
<evidence type="ECO:0000313" key="1">
    <source>
        <dbReference type="EMBL" id="EDZ64074.1"/>
    </source>
</evidence>
<evidence type="ECO:0000313" key="2">
    <source>
        <dbReference type="Proteomes" id="UP000004188"/>
    </source>
</evidence>
<dbReference type="HOGENOM" id="CLU_3040810_0_0_4"/>
<sequence length="54" mass="6008">MINPGSEISSKRLITILLSNNQSILEHDQNLGTGQGSFLLNLHRLSQSCTHENF</sequence>
<dbReference type="Proteomes" id="UP000004188">
    <property type="component" value="Unassembled WGS sequence"/>
</dbReference>
<organism evidence="1 2">
    <name type="scientific">beta proteobacterium KB13</name>
    <dbReference type="NCBI Taxonomy" id="314607"/>
    <lineage>
        <taxon>Bacteria</taxon>
        <taxon>Pseudomonadati</taxon>
        <taxon>Pseudomonadota</taxon>
        <taxon>Betaproteobacteria</taxon>
        <taxon>Nitrosomonadales</taxon>
        <taxon>OM43 clade</taxon>
    </lineage>
</organism>
<gene>
    <name evidence="1" type="ORF">KB13_206</name>
</gene>